<dbReference type="NCBIfam" id="TIGR02601">
    <property type="entry name" value="autotrns_rpt"/>
    <property type="match status" value="1"/>
</dbReference>
<dbReference type="EMBL" id="CP042425">
    <property type="protein sequence ID" value="QEL18583.1"/>
    <property type="molecule type" value="Genomic_DNA"/>
</dbReference>
<keyword evidence="2" id="KW-0677">Repeat</keyword>
<dbReference type="Gene3D" id="2.60.40.10">
    <property type="entry name" value="Immunoglobulins"/>
    <property type="match status" value="3"/>
</dbReference>
<dbReference type="SMART" id="SM00710">
    <property type="entry name" value="PbH1"/>
    <property type="match status" value="21"/>
</dbReference>
<dbReference type="KEGG" id="lrs:PX52LOC_05615"/>
<dbReference type="NCBIfam" id="NF012211">
    <property type="entry name" value="tand_rpt_95"/>
    <property type="match status" value="3"/>
</dbReference>
<reference evidence="5" key="1">
    <citation type="submission" date="2019-08" db="EMBL/GenBank/DDBJ databases">
        <title>Limnoglobus roseus gen. nov., sp. nov., a novel freshwater planctomycete with a giant genome from the family Gemmataceae.</title>
        <authorList>
            <person name="Kulichevskaya I.S."/>
            <person name="Naumoff D.G."/>
            <person name="Miroshnikov K."/>
            <person name="Ivanova A."/>
            <person name="Philippov D.A."/>
            <person name="Hakobyan A."/>
            <person name="Rijpstra I.C."/>
            <person name="Sinninghe Damste J.S."/>
            <person name="Liesack W."/>
            <person name="Dedysh S.N."/>
        </authorList>
    </citation>
    <scope>NUCLEOTIDE SEQUENCE [LARGE SCALE GENOMIC DNA]</scope>
    <source>
        <strain evidence="5">PX52</strain>
    </source>
</reference>
<gene>
    <name evidence="4" type="ORF">PX52LOC_05615</name>
</gene>
<dbReference type="Gene3D" id="2.60.40.3440">
    <property type="match status" value="1"/>
</dbReference>
<dbReference type="InterPro" id="IPR013783">
    <property type="entry name" value="Ig-like_fold"/>
</dbReference>
<dbReference type="Proteomes" id="UP000324974">
    <property type="component" value="Chromosome"/>
</dbReference>
<accession>A0A5C1AK54</accession>
<dbReference type="InterPro" id="IPR007742">
    <property type="entry name" value="NosD_dom"/>
</dbReference>
<evidence type="ECO:0000259" key="3">
    <source>
        <dbReference type="SMART" id="SM00722"/>
    </source>
</evidence>
<dbReference type="NCBIfam" id="TIGR01965">
    <property type="entry name" value="VCBS_repeat"/>
    <property type="match status" value="2"/>
</dbReference>
<organism evidence="4 5">
    <name type="scientific">Limnoglobus roseus</name>
    <dbReference type="NCBI Taxonomy" id="2598579"/>
    <lineage>
        <taxon>Bacteria</taxon>
        <taxon>Pseudomonadati</taxon>
        <taxon>Planctomycetota</taxon>
        <taxon>Planctomycetia</taxon>
        <taxon>Gemmatales</taxon>
        <taxon>Gemmataceae</taxon>
        <taxon>Limnoglobus</taxon>
    </lineage>
</organism>
<dbReference type="SUPFAM" id="SSF69318">
    <property type="entry name" value="Integrin alpha N-terminal domain"/>
    <property type="match status" value="1"/>
</dbReference>
<evidence type="ECO:0000313" key="5">
    <source>
        <dbReference type="Proteomes" id="UP000324974"/>
    </source>
</evidence>
<feature type="domain" description="Carbohydrate-binding/sugar hydrolysis" evidence="3">
    <location>
        <begin position="910"/>
        <end position="1044"/>
    </location>
</feature>
<name>A0A5C1AK54_9BACT</name>
<dbReference type="InterPro" id="IPR011050">
    <property type="entry name" value="Pectin_lyase_fold/virulence"/>
</dbReference>
<dbReference type="SUPFAM" id="SSF51126">
    <property type="entry name" value="Pectin lyase-like"/>
    <property type="match status" value="5"/>
</dbReference>
<evidence type="ECO:0000313" key="4">
    <source>
        <dbReference type="EMBL" id="QEL18583.1"/>
    </source>
</evidence>
<dbReference type="InterPro" id="IPR040853">
    <property type="entry name" value="RapA2_cadherin-like"/>
</dbReference>
<dbReference type="InterPro" id="IPR006633">
    <property type="entry name" value="Carb-bd_sugar_hydrolysis-dom"/>
</dbReference>
<dbReference type="Pfam" id="PF13517">
    <property type="entry name" value="FG-GAP_3"/>
    <property type="match status" value="1"/>
</dbReference>
<dbReference type="Gene3D" id="2.60.40.2810">
    <property type="match status" value="1"/>
</dbReference>
<evidence type="ECO:0000256" key="2">
    <source>
        <dbReference type="ARBA" id="ARBA00022737"/>
    </source>
</evidence>
<dbReference type="Pfam" id="PF17803">
    <property type="entry name" value="Cadherin_4"/>
    <property type="match status" value="1"/>
</dbReference>
<keyword evidence="5" id="KW-1185">Reference proteome</keyword>
<sequence>MNFFRWLRTATTGLQNLFPSWLQGKRAKKAWRASRSSSSKWQSRFFSLEMRERLAAILGMGHGIGSLTGGGNRARLSILGLEDRVTPAAPTLLVNPTTQTFTEDAPAKLIASASTIVDADDDVVLLQAQITGNFVPTEDVLSMDSVPGLSASFNAATGQLTIATPGGTPASDELFTQGLQAIRYVNTNTGNPSGATRTVQFSVTDTTLNDGDATSVTSSQSLQVQPLNDAPTVAAPASLLKVAVNKTLPVAGLSVADVDAAGGAITVSLGVTAGTLTVRNDVVGGLAAGDIATNNTASVTLTGTLTSINATLSAANGVTFTHSAVAPTVTLTIGANDGGNTGDGGALSAVPATLTINVLGQPTTVYVDPAFASMTQGTDPAGPAVGIGYDAFAAIQDAIGAVATGGTVNVAAGTYNEDVIANVDGLKLLGAGPNLSVISGPIGGVSTTVGISASNVEVAGFTITRAGNNTTDWNNPNLNSAGIAIQGQALTGALIHDNLITGMRTGIDINNSNGHTVRDNVITNNHTGFILRNQTDNLVVTENAITANRTVGVLFLDGSGGTNSPLQQSANSRFFNNDISGNWYGQVVDRQTGGSIPAAGTNVKDFSGNWFGTGSPIITTANSAESGYAALIPTVFGGTATAPGGQPDVAGPASANFDLAPWLNSGTDTSAAYGFQGNFASQTITTIGTQAGTAGRLQEGIDIASASPRTLIVRGGAYVGGADATAAGRDVTLDTVGATGTPGTGVVDLTGNLALNAGDTLRVQLNGLTAGTGYDQINVTGTANITAATLTVARGFTPTPGAVFTILTATGGVSGTFAGYAEGATITLSDLPFTIHYAANAVTLSLVRPTQVWVNDNFTEEADTSGGGAGLQAGDTVGGDGVTGKIFGYNAFASVQAGVDAAAASGTVTILAGTYVEDVTITTPNLTLRGDGTTAVYAPTGVVGPAAVLKGAKNGSATTLTIQANGVVVDGLTITRDGNTAADWNDASGALNAYGVLFYTSLTDATLRNSLVTGNRNGVYTESASGIKILNNTIDNNRTGIQVVNSLTNLRIEQNFITNNWTLGILFRTETSSTPLSVSVRNNAITGNWYGGIVNRSDTTSVIDVSGNWFGTNAPTTSTTNTTEEGYATQVPAIFPGGTKTNPGGTPDIVDVGGLTHLDFSPWLNIGTDTDTATYGFQGNFSDLTVTPDGAQAGTDSRITEAVGLLTGTNPRLLVNAGTYAGSATIDKTLRLESTAGTIAIDSLTVGNATTPTSITLLSSITASATAGNVSLTGTGTSVSGATFALSLAATGSVTADAAVTAASLSLTGGNVGGTGAITTTGGVTVTSTGTGTLSGVIAGANSPFVKTGAGTLTLTGANTYTGATTVNSGRLNVNGSVTSNVTVNASGTLGSSGGTITGDVTGAGKVAPGNSVGTMTITGNFTPTGTVEFEVDTAASYDVLNVNGLVNLSGATLTLLDPDTGTPIVAAALPGLFTLIHNDLADATTASTSSPNVEGAVVTINGTNFRLFYNGGDGNDVVLVNAAAPATVYVDAALAGTNGGSVVDIDPTTAGTQPGIFGVNAFATISEAVNAVAAGGTVIVRAGTYANAAAVTINKSISLLADAGVAVSAPGSNNVFVVAATNVTISGFAIQVDQRTPSGQRGNPFAAIYGNTFDGLKLLNNTFTAVVTEARAVYLSDTVLTQGVTIQGNTFTADISTTANFYYRTVELLGLQRALVGGPTAAEGNTFNYGRASDLHLNFLSAGTNVLVQNNRFNEGGVNVTEPNGTGSITISQNAFAQGANATQSLFLNHLYNGHTVTVSDNTFVTRTVSVVLADSTNVNLTGNTFSVATGLTTAYAHFISDTQIRAGDQFGTFVPVSFALQGNTFNGSATATGTAVSFYNGNSNGVTNTSPASAPTYGSVTLGGTGAAANTFSGPFASFIQLNSGLNPYWGPTGAPTGGAVIGPVVANFNSSENLFDVTGTAKRPAAMSLAELFGLEDKIVHKVDVGTLGFVTVVPNNVYVTPASGSIQRGVDAASAGFTVNVAPGAFTENVVVNKSVTLLGAQTGVDARTRPGTGETVVVTNGNQNSVFAVTANAVTIDGFTIDGDDPSLAGSATFSGADSNTAYGVTNRAPGAVQISGLHVTNNVIRNVGVGVRLDGVTGVSAGSTISQNWFHDIGNYDFGYAVSLRTNCYADVTDNLMTKVWTGVHTNNFNGAGGPGSWTVSGNEVHSYAGGLLYWLQYNGATGLTVDNNQFSAEVGAVADNFGVLVVSIQDAVNPTFTRNTITGTAYGIGLFNVPTSNTITLGATNAITGTTTAGVLLTNNLNFNPVGTTNFLAGGPGAASTVILDGLPVTTAAGDGVLVNATGGTATRLVVRGAVIRDSGTSDSGIETVGALAAVNVLNAQINGFDNGVNVPVGTAEVHGSDLSGNAVAVRNASGNTVAATGNWWGVATQSGIVALIVNAGAGSATTYNPWLGAGDASPSTTGFQADYGTLTAIPTDEEHATSDAGYTQPISTVGTVTVLTGNTSPAVGTPYTLTSGATVTLNADGTFTYDPNSAFESLAVGETATDSFTYRFTDANGVAQDATITLSILGTNDAPTIAVDSPVVTVNEGTTATNTGTFGDADSTDVVTLTASIGTVIDNGDGTWSWSYLATDDISGLVVTITATDDSGEANNTASVTFVLNATNVAPIVQSPLTLSATTIGEGGAVTVSGTVTDAGTADTQTVTIIWGDGTPNTVLPVASLTLVSPGTYTFSATHTYADDPAGTPDQYTISVTSVDNDGATSTAVTAAVTVNNVAPAVAIAQGASSSGLEGTAVTFTGLFTDPGAGEDVNFTYTWTVTSTNGQGVPNGTGTVTTYTVGGTAVPAFTFTPADDGTYTISLTVTDKDGGTSVAATHTLTVTNVAPTLSIVTSGVTSYTEGDTAGVLLLASASITDVGLNDTITIATVTLSTSFVAGDQLGINLGSGFATAGTLPSGVTFAYDGAGSLTLSGAASRAQYAQDLALVRYRSTSAVPTGDGSLVNRTVTFTVSDNGPTPNASTSVSRILTVIAINQAPVITIPAAIQFVNEDSTGGALVFSTANGNAISVVDVDAGSNSVLVVLSVTNSTLTLGSLTGLTFDLGDGTADANMVFRGTIAQVNAALAGLTFAPNANYNGLASLAITVNDEGNFGSDGPKSDSKSVPIVVNPVPDAPVANPDAGAVSEDGTLTATGNVLTNDTDADGDALTVTAGNFAGTYGSLTLTANGSWLYALNNSSPAVQALKAGQTVTDVFTYVVDDGQGGTGTGTLTITVTGANDAPTATNDAPTVLEDGSVTVNVLTNDLDADGDPLTVVAVGTAQNGTVTFTGTTVTYTPNANYNGPDSFTYTISDGQGGTATATVNVTVTPVNDAPVAVGDSATVSQDGGAVTINVLSNDSDPEGQALTITGVSQPANGTVTISGSGVAYTPNGTFVGVDTFTYTVSDGNGGTATATVAVTVTETIEVLPPVPPSALLGDTQYSVGAGAGGAPVVQTYDQLSKTPTSTITAYDATFTGGVRTASGDVNGDGVADTITITGPGTAVNLKVFDGVTGKVILNTFPFETSFTGGGYVAVGDFNRDGKADIVVSADEGGGPRVRIFDGLTGNTLTDFFGIDDPNFRGGARVAVADMNGDGWVDLLVGAGFGGGPRVAGYSGKTIVGNATPDRLFGDFFAYELTLRNGVFLTAGDINGDGLADLIVGGGPGGGPRVRIFSGAVLTGPSATNLPDSAQIANFFAGDTSNRGGVRLAVKDLDNDNFADLVTGTGDGAGSLVQIALGKDILAAPSDPLFASEFDAFSPLAGGIYVG</sequence>
<dbReference type="Gene3D" id="2.160.20.10">
    <property type="entry name" value="Single-stranded right-handed beta-helix, Pectin lyase-like"/>
    <property type="match status" value="4"/>
</dbReference>
<feature type="domain" description="Carbohydrate-binding/sugar hydrolysis" evidence="3">
    <location>
        <begin position="410"/>
        <end position="551"/>
    </location>
</feature>
<dbReference type="InterPro" id="IPR028994">
    <property type="entry name" value="Integrin_alpha_N"/>
</dbReference>
<proteinExistence type="predicted"/>
<dbReference type="RefSeq" id="WP_149113079.1">
    <property type="nucleotide sequence ID" value="NZ_CP042425.1"/>
</dbReference>
<dbReference type="Pfam" id="PF12951">
    <property type="entry name" value="PATR"/>
    <property type="match status" value="1"/>
</dbReference>
<evidence type="ECO:0000256" key="1">
    <source>
        <dbReference type="ARBA" id="ARBA00022729"/>
    </source>
</evidence>
<dbReference type="Pfam" id="PF13229">
    <property type="entry name" value="Beta_helix"/>
    <property type="match status" value="1"/>
</dbReference>
<dbReference type="InterPro" id="IPR013517">
    <property type="entry name" value="FG-GAP"/>
</dbReference>
<protein>
    <submittedName>
        <fullName evidence="4">Putative beta-solenoid-type carbohydrate-active enzyme</fullName>
    </submittedName>
</protein>
<dbReference type="InterPro" id="IPR006626">
    <property type="entry name" value="PbH1"/>
</dbReference>
<dbReference type="SMART" id="SM00722">
    <property type="entry name" value="CASH"/>
    <property type="match status" value="2"/>
</dbReference>
<dbReference type="InterPro" id="IPR010221">
    <property type="entry name" value="VCBS_dom"/>
</dbReference>
<dbReference type="Pfam" id="PF05048">
    <property type="entry name" value="NosD"/>
    <property type="match status" value="1"/>
</dbReference>
<dbReference type="OrthoDB" id="227135at2"/>
<dbReference type="InterPro" id="IPR013425">
    <property type="entry name" value="Autotrns_rpt"/>
</dbReference>
<dbReference type="Pfam" id="PF17963">
    <property type="entry name" value="Big_9"/>
    <property type="match status" value="3"/>
</dbReference>
<dbReference type="InterPro" id="IPR039448">
    <property type="entry name" value="Beta_helix"/>
</dbReference>
<dbReference type="InterPro" id="IPR012334">
    <property type="entry name" value="Pectin_lyas_fold"/>
</dbReference>
<keyword evidence="1" id="KW-0732">Signal</keyword>